<dbReference type="PANTHER" id="PTHR11071:SF490">
    <property type="entry name" value="PEPTIDYL-PROLYL CIS-TRANS ISOMERASE A"/>
    <property type="match status" value="1"/>
</dbReference>
<dbReference type="GO" id="GO:0005737">
    <property type="term" value="C:cytoplasm"/>
    <property type="evidence" value="ECO:0007669"/>
    <property type="project" value="TreeGrafter"/>
</dbReference>
<accession>A0A9X9LUF6</accession>
<dbReference type="InterPro" id="IPR002130">
    <property type="entry name" value="Cyclophilin-type_PPIase_dom"/>
</dbReference>
<dbReference type="PROSITE" id="PS50072">
    <property type="entry name" value="CSA_PPIASE_2"/>
    <property type="match status" value="1"/>
</dbReference>
<comment type="function">
    <text evidence="1">PPIases accelerate the folding of proteins. It catalyzes the cis-trans isomerization of proline imidic peptide bonds in oligopeptides.</text>
</comment>
<dbReference type="EMBL" id="CYRY02018825">
    <property type="protein sequence ID" value="VCW96632.1"/>
    <property type="molecule type" value="Genomic_DNA"/>
</dbReference>
<dbReference type="Proteomes" id="UP000269945">
    <property type="component" value="Unassembled WGS sequence"/>
</dbReference>
<keyword evidence="1" id="KW-0413">Isomerase</keyword>
<gene>
    <name evidence="3" type="ORF">BN2614_LOCUS3</name>
</gene>
<keyword evidence="1" id="KW-0697">Rotamase</keyword>
<reference evidence="3 4" key="1">
    <citation type="submission" date="2018-10" db="EMBL/GenBank/DDBJ databases">
        <authorList>
            <person name="Ekblom R."/>
            <person name="Jareborg N."/>
        </authorList>
    </citation>
    <scope>NUCLEOTIDE SEQUENCE [LARGE SCALE GENOMIC DNA]</scope>
    <source>
        <tissue evidence="3">Muscle</tissue>
    </source>
</reference>
<dbReference type="EC" id="5.2.1.8" evidence="1"/>
<comment type="caution">
    <text evidence="3">The sequence shown here is derived from an EMBL/GenBank/DDBJ whole genome shotgun (WGS) entry which is preliminary data.</text>
</comment>
<dbReference type="GO" id="GO:0006457">
    <property type="term" value="P:protein folding"/>
    <property type="evidence" value="ECO:0007669"/>
    <property type="project" value="TreeGrafter"/>
</dbReference>
<comment type="similarity">
    <text evidence="1">Belongs to the cyclophilin-type PPIase family.</text>
</comment>
<comment type="catalytic activity">
    <reaction evidence="1">
        <text>[protein]-peptidylproline (omega=180) = [protein]-peptidylproline (omega=0)</text>
        <dbReference type="Rhea" id="RHEA:16237"/>
        <dbReference type="Rhea" id="RHEA-COMP:10747"/>
        <dbReference type="Rhea" id="RHEA-COMP:10748"/>
        <dbReference type="ChEBI" id="CHEBI:83833"/>
        <dbReference type="ChEBI" id="CHEBI:83834"/>
        <dbReference type="EC" id="5.2.1.8"/>
    </reaction>
</comment>
<dbReference type="Pfam" id="PF00160">
    <property type="entry name" value="Pro_isomerase"/>
    <property type="match status" value="1"/>
</dbReference>
<keyword evidence="4" id="KW-1185">Reference proteome</keyword>
<feature type="domain" description="PPIase cyclophilin-type" evidence="2">
    <location>
        <begin position="1"/>
        <end position="69"/>
    </location>
</feature>
<protein>
    <recommendedName>
        <fullName evidence="1">Peptidyl-prolyl cis-trans isomerase</fullName>
        <shortName evidence="1">PPIase</shortName>
        <ecNumber evidence="1">5.2.1.8</ecNumber>
    </recommendedName>
</protein>
<evidence type="ECO:0000259" key="2">
    <source>
        <dbReference type="PROSITE" id="PS50072"/>
    </source>
</evidence>
<dbReference type="GO" id="GO:0003755">
    <property type="term" value="F:peptidyl-prolyl cis-trans isomerase activity"/>
    <property type="evidence" value="ECO:0007669"/>
    <property type="project" value="UniProtKB-UniRule"/>
</dbReference>
<dbReference type="AlphaFoldDB" id="A0A9X9LUF6"/>
<dbReference type="InterPro" id="IPR029000">
    <property type="entry name" value="Cyclophilin-like_dom_sf"/>
</dbReference>
<evidence type="ECO:0000313" key="4">
    <source>
        <dbReference type="Proteomes" id="UP000269945"/>
    </source>
</evidence>
<proteinExistence type="inferred from homology"/>
<dbReference type="Gene3D" id="2.40.100.10">
    <property type="entry name" value="Cyclophilin-like"/>
    <property type="match status" value="1"/>
</dbReference>
<evidence type="ECO:0000313" key="3">
    <source>
        <dbReference type="EMBL" id="VCW96632.1"/>
    </source>
</evidence>
<dbReference type="PRINTS" id="PR00153">
    <property type="entry name" value="CSAPPISMRASE"/>
</dbReference>
<dbReference type="GO" id="GO:0016018">
    <property type="term" value="F:cyclosporin A binding"/>
    <property type="evidence" value="ECO:0007669"/>
    <property type="project" value="TreeGrafter"/>
</dbReference>
<evidence type="ECO:0000256" key="1">
    <source>
        <dbReference type="RuleBase" id="RU363019"/>
    </source>
</evidence>
<dbReference type="PANTHER" id="PTHR11071">
    <property type="entry name" value="PEPTIDYL-PROLYL CIS-TRANS ISOMERASE"/>
    <property type="match status" value="1"/>
</dbReference>
<name>A0A9X9LUF6_GULGU</name>
<organism evidence="3 4">
    <name type="scientific">Gulo gulo</name>
    <name type="common">Wolverine</name>
    <name type="synonym">Gluton</name>
    <dbReference type="NCBI Taxonomy" id="48420"/>
    <lineage>
        <taxon>Eukaryota</taxon>
        <taxon>Metazoa</taxon>
        <taxon>Chordata</taxon>
        <taxon>Craniata</taxon>
        <taxon>Vertebrata</taxon>
        <taxon>Euteleostomi</taxon>
        <taxon>Mammalia</taxon>
        <taxon>Eutheria</taxon>
        <taxon>Laurasiatheria</taxon>
        <taxon>Carnivora</taxon>
        <taxon>Caniformia</taxon>
        <taxon>Musteloidea</taxon>
        <taxon>Mustelidae</taxon>
        <taxon>Guloninae</taxon>
        <taxon>Gulo</taxon>
    </lineage>
</organism>
<sequence length="69" mass="7470">MGPGILSVANVGLNTESSQFFICTAMTEFLDGKYVVFGKVKDDINIMGAMVWFVSSNARPARRSPLLIG</sequence>
<dbReference type="SUPFAM" id="SSF50891">
    <property type="entry name" value="Cyclophilin-like"/>
    <property type="match status" value="1"/>
</dbReference>